<reference evidence="3" key="1">
    <citation type="submission" date="2017-09" db="EMBL/GenBank/DDBJ databases">
        <title>Depth-based differentiation of microbial function through sediment-hosted aquifers and enrichment of novel symbionts in the deep terrestrial subsurface.</title>
        <authorList>
            <person name="Probst A.J."/>
            <person name="Ladd B."/>
            <person name="Jarett J.K."/>
            <person name="Geller-Mcgrath D.E."/>
            <person name="Sieber C.M.K."/>
            <person name="Emerson J.B."/>
            <person name="Anantharaman K."/>
            <person name="Thomas B.C."/>
            <person name="Malmstrom R."/>
            <person name="Stieglmeier M."/>
            <person name="Klingl A."/>
            <person name="Woyke T."/>
            <person name="Ryan C.M."/>
            <person name="Banfield J.F."/>
        </authorList>
    </citation>
    <scope>NUCLEOTIDE SEQUENCE [LARGE SCALE GENOMIC DNA]</scope>
</reference>
<dbReference type="Gene3D" id="2.60.120.1140">
    <property type="entry name" value="Protein of unknown function DUF192"/>
    <property type="match status" value="1"/>
</dbReference>
<sequence>MLNRSMYLILIFVIAILGLAVIRIGKNAASAYKEAEIVIGDNKFYLDIADTINKRQRGLGGRDSLSENGGMLFLFDGYSKRRIWMRGMEIPIDIVWVRDGRVVGFNKNVQPQPGVATIKLDVYTSPESVDKILELRAGSVDKYGINNNDSVKINFKE</sequence>
<keyword evidence="1" id="KW-1133">Transmembrane helix</keyword>
<feature type="transmembrane region" description="Helical" evidence="1">
    <location>
        <begin position="6"/>
        <end position="24"/>
    </location>
</feature>
<dbReference type="PANTHER" id="PTHR37953:SF1">
    <property type="entry name" value="UPF0127 PROTEIN MJ1496"/>
    <property type="match status" value="1"/>
</dbReference>
<evidence type="ECO:0000256" key="1">
    <source>
        <dbReference type="SAM" id="Phobius"/>
    </source>
</evidence>
<comment type="caution">
    <text evidence="2">The sequence shown here is derived from an EMBL/GenBank/DDBJ whole genome shotgun (WGS) entry which is preliminary data.</text>
</comment>
<evidence type="ECO:0008006" key="4">
    <source>
        <dbReference type="Google" id="ProtNLM"/>
    </source>
</evidence>
<dbReference type="InterPro" id="IPR038695">
    <property type="entry name" value="Saro_0823-like_sf"/>
</dbReference>
<dbReference type="PANTHER" id="PTHR37953">
    <property type="entry name" value="UPF0127 PROTEIN MJ1496"/>
    <property type="match status" value="1"/>
</dbReference>
<dbReference type="Proteomes" id="UP000230776">
    <property type="component" value="Unassembled WGS sequence"/>
</dbReference>
<dbReference type="Pfam" id="PF02643">
    <property type="entry name" value="DUF192"/>
    <property type="match status" value="1"/>
</dbReference>
<keyword evidence="1" id="KW-0812">Transmembrane</keyword>
<evidence type="ECO:0000313" key="3">
    <source>
        <dbReference type="Proteomes" id="UP000230776"/>
    </source>
</evidence>
<evidence type="ECO:0000313" key="2">
    <source>
        <dbReference type="EMBL" id="PIR98539.1"/>
    </source>
</evidence>
<keyword evidence="1" id="KW-0472">Membrane</keyword>
<dbReference type="InterPro" id="IPR003795">
    <property type="entry name" value="DUF192"/>
</dbReference>
<gene>
    <name evidence="2" type="ORF">COT88_00965</name>
</gene>
<accession>A0A2H0VJK0</accession>
<organism evidence="2 3">
    <name type="scientific">Candidatus Colwellbacteria bacterium CG10_big_fil_rev_8_21_14_0_10_41_28</name>
    <dbReference type="NCBI Taxonomy" id="1974539"/>
    <lineage>
        <taxon>Bacteria</taxon>
        <taxon>Candidatus Colwelliibacteriota</taxon>
    </lineage>
</organism>
<protein>
    <recommendedName>
        <fullName evidence="4">DUF192 domain-containing protein</fullName>
    </recommendedName>
</protein>
<dbReference type="AlphaFoldDB" id="A0A2H0VJK0"/>
<dbReference type="EMBL" id="PFAG01000012">
    <property type="protein sequence ID" value="PIR98539.1"/>
    <property type="molecule type" value="Genomic_DNA"/>
</dbReference>
<proteinExistence type="predicted"/>
<name>A0A2H0VJK0_9BACT</name>